<feature type="transmembrane region" description="Helical" evidence="1">
    <location>
        <begin position="129"/>
        <end position="154"/>
    </location>
</feature>
<protein>
    <submittedName>
        <fullName evidence="3">G protein-coupled receptor</fullName>
    </submittedName>
</protein>
<feature type="transmembrane region" description="Helical" evidence="1">
    <location>
        <begin position="188"/>
        <end position="207"/>
    </location>
</feature>
<keyword evidence="1" id="KW-0812">Transmembrane</keyword>
<keyword evidence="2" id="KW-1185">Reference proteome</keyword>
<feature type="transmembrane region" description="Helical" evidence="1">
    <location>
        <begin position="86"/>
        <end position="109"/>
    </location>
</feature>
<proteinExistence type="predicted"/>
<keyword evidence="1" id="KW-1133">Transmembrane helix</keyword>
<reference evidence="3" key="1">
    <citation type="submission" date="2016-11" db="UniProtKB">
        <authorList>
            <consortium name="WormBaseParasite"/>
        </authorList>
    </citation>
    <scope>IDENTIFICATION</scope>
</reference>
<dbReference type="Proteomes" id="UP000095287">
    <property type="component" value="Unplaced"/>
</dbReference>
<dbReference type="AlphaFoldDB" id="A0A1I8AVU4"/>
<feature type="transmembrane region" description="Helical" evidence="1">
    <location>
        <begin position="6"/>
        <end position="29"/>
    </location>
</feature>
<name>A0A1I8AVU4_9BILA</name>
<dbReference type="InterPro" id="IPR019422">
    <property type="entry name" value="7TM_GPCR_serpentine_rcpt_Srh"/>
</dbReference>
<dbReference type="Pfam" id="PF10318">
    <property type="entry name" value="7TM_GPCR_Srh"/>
    <property type="match status" value="1"/>
</dbReference>
<accession>A0A1I8AVU4</accession>
<evidence type="ECO:0000313" key="2">
    <source>
        <dbReference type="Proteomes" id="UP000095287"/>
    </source>
</evidence>
<feature type="transmembrane region" description="Helical" evidence="1">
    <location>
        <begin position="228"/>
        <end position="256"/>
    </location>
</feature>
<dbReference type="InterPro" id="IPR053220">
    <property type="entry name" value="Nematode_rcpt-like_serp_H"/>
</dbReference>
<feature type="transmembrane region" description="Helical" evidence="1">
    <location>
        <begin position="41"/>
        <end position="66"/>
    </location>
</feature>
<organism evidence="2 3">
    <name type="scientific">Steinernema glaseri</name>
    <dbReference type="NCBI Taxonomy" id="37863"/>
    <lineage>
        <taxon>Eukaryota</taxon>
        <taxon>Metazoa</taxon>
        <taxon>Ecdysozoa</taxon>
        <taxon>Nematoda</taxon>
        <taxon>Chromadorea</taxon>
        <taxon>Rhabditida</taxon>
        <taxon>Tylenchina</taxon>
        <taxon>Panagrolaimomorpha</taxon>
        <taxon>Strongyloidoidea</taxon>
        <taxon>Steinernematidae</taxon>
        <taxon>Steinernema</taxon>
    </lineage>
</organism>
<dbReference type="WBParaSite" id="L893_g976.t1">
    <property type="protein sequence ID" value="L893_g976.t1"/>
    <property type="gene ID" value="L893_g976"/>
</dbReference>
<dbReference type="PANTHER" id="PTHR22941:SF307">
    <property type="entry name" value="SERPENTINE RECEPTOR, CLASS H"/>
    <property type="match status" value="1"/>
</dbReference>
<evidence type="ECO:0000313" key="3">
    <source>
        <dbReference type="WBParaSite" id="L893_g976.t1"/>
    </source>
</evidence>
<evidence type="ECO:0000256" key="1">
    <source>
        <dbReference type="SAM" id="Phobius"/>
    </source>
</evidence>
<dbReference type="PANTHER" id="PTHR22941">
    <property type="entry name" value="SERPENTINE RECEPTOR"/>
    <property type="match status" value="1"/>
</dbReference>
<dbReference type="SUPFAM" id="SSF81321">
    <property type="entry name" value="Family A G protein-coupled receptor-like"/>
    <property type="match status" value="1"/>
</dbReference>
<sequence length="323" mass="36720">MDELLYDVLLYVSSAVHTPIKIFTMYIIYIHSPTNMEALPYFMLNIMAWNLVGTFFGSLLHLYPLFPDECFRANGLVAVLPRREVIGHVLYCLTAICAVNCATASTFVVPYRYVLFVHPTVLQNIRRHWFIAFFGFAHFCSSFFTAFFYVYFIVPVERYPFQQDIPSRQSVFCFEVSGMLKALSGTALASYIILDIVLVVTCALLLTRHLKKMVHVCSKQTLDLQRKFLQYLLILTSVPAAFGGIPLVIIVVTSYFPTLPHATEAYTVSLLVIYNHGTLLSVITILTFKPYRETVRKMFSAVINNVPNNSAVVHVLSSRVLHE</sequence>
<feature type="transmembrane region" description="Helical" evidence="1">
    <location>
        <begin position="268"/>
        <end position="288"/>
    </location>
</feature>
<keyword evidence="1" id="KW-0472">Membrane</keyword>